<dbReference type="OMA" id="DERTMTM"/>
<protein>
    <submittedName>
        <fullName evidence="2">Uncharacterized protein</fullName>
    </submittedName>
</protein>
<evidence type="ECO:0000313" key="3">
    <source>
        <dbReference type="Proteomes" id="UP000076632"/>
    </source>
</evidence>
<accession>A0A165AFD9</accession>
<feature type="compositionally biased region" description="Pro residues" evidence="1">
    <location>
        <begin position="66"/>
        <end position="76"/>
    </location>
</feature>
<gene>
    <name evidence="2" type="ORF">L228DRAFT_270459</name>
</gene>
<reference evidence="2 3" key="1">
    <citation type="journal article" date="2016" name="Fungal Biol.">
        <title>The genome of Xylona heveae provides a window into fungal endophytism.</title>
        <authorList>
            <person name="Gazis R."/>
            <person name="Kuo A."/>
            <person name="Riley R."/>
            <person name="LaButti K."/>
            <person name="Lipzen A."/>
            <person name="Lin J."/>
            <person name="Amirebrahimi M."/>
            <person name="Hesse C.N."/>
            <person name="Spatafora J.W."/>
            <person name="Henrissat B."/>
            <person name="Hainaut M."/>
            <person name="Grigoriev I.V."/>
            <person name="Hibbett D.S."/>
        </authorList>
    </citation>
    <scope>NUCLEOTIDE SEQUENCE [LARGE SCALE GENOMIC DNA]</scope>
    <source>
        <strain evidence="2 3">TC161</strain>
    </source>
</reference>
<feature type="compositionally biased region" description="Low complexity" evidence="1">
    <location>
        <begin position="123"/>
        <end position="140"/>
    </location>
</feature>
<dbReference type="AlphaFoldDB" id="A0A165AFD9"/>
<feature type="region of interest" description="Disordered" evidence="1">
    <location>
        <begin position="243"/>
        <end position="414"/>
    </location>
</feature>
<dbReference type="OrthoDB" id="5385072at2759"/>
<feature type="compositionally biased region" description="Basic residues" evidence="1">
    <location>
        <begin position="260"/>
        <end position="276"/>
    </location>
</feature>
<evidence type="ECO:0000256" key="1">
    <source>
        <dbReference type="SAM" id="MobiDB-lite"/>
    </source>
</evidence>
<dbReference type="EMBL" id="KV407463">
    <property type="protein sequence ID" value="KZF20386.1"/>
    <property type="molecule type" value="Genomic_DNA"/>
</dbReference>
<feature type="compositionally biased region" description="Low complexity" evidence="1">
    <location>
        <begin position="41"/>
        <end position="65"/>
    </location>
</feature>
<dbReference type="RefSeq" id="XP_018185941.1">
    <property type="nucleotide sequence ID" value="XM_018335408.1"/>
</dbReference>
<feature type="compositionally biased region" description="Polar residues" evidence="1">
    <location>
        <begin position="80"/>
        <end position="105"/>
    </location>
</feature>
<feature type="region of interest" description="Disordered" evidence="1">
    <location>
        <begin position="1"/>
        <end position="149"/>
    </location>
</feature>
<evidence type="ECO:0000313" key="2">
    <source>
        <dbReference type="EMBL" id="KZF20386.1"/>
    </source>
</evidence>
<proteinExistence type="predicted"/>
<feature type="compositionally biased region" description="Low complexity" evidence="1">
    <location>
        <begin position="277"/>
        <end position="292"/>
    </location>
</feature>
<dbReference type="InParanoid" id="A0A165AFD9"/>
<organism evidence="2 3">
    <name type="scientific">Xylona heveae (strain CBS 132557 / TC161)</name>
    <dbReference type="NCBI Taxonomy" id="1328760"/>
    <lineage>
        <taxon>Eukaryota</taxon>
        <taxon>Fungi</taxon>
        <taxon>Dikarya</taxon>
        <taxon>Ascomycota</taxon>
        <taxon>Pezizomycotina</taxon>
        <taxon>Xylonomycetes</taxon>
        <taxon>Xylonales</taxon>
        <taxon>Xylonaceae</taxon>
        <taxon>Xylona</taxon>
    </lineage>
</organism>
<feature type="compositionally biased region" description="Low complexity" evidence="1">
    <location>
        <begin position="311"/>
        <end position="328"/>
    </location>
</feature>
<dbReference type="GeneID" id="28900545"/>
<dbReference type="STRING" id="1328760.A0A165AFD9"/>
<dbReference type="Proteomes" id="UP000076632">
    <property type="component" value="Unassembled WGS sequence"/>
</dbReference>
<feature type="compositionally biased region" description="Low complexity" evidence="1">
    <location>
        <begin position="351"/>
        <end position="366"/>
    </location>
</feature>
<sequence>MVDFRGPAASMPHRKPVPVHRHSASKLAPLTQIVPDSQQTAAGRQSMSSASGRSRGSPAYYASQSPYPPPLQPSPLQPATASQQGATMTSTYQNPYAPTRRTLSNATASTSTTGSSGGGLIPARTNSSASASLRRSTSSRSGGGSSPTGYVALMRKQKATVWCDRTQHEDPRLLAQQKAAKVRATLEVVGGRNVPGTRTSTTSSMLGAGVRSRIRHHGAQKTVGYSTANLAGDGVPLRLSASEVGDEDADDNNQPSPGGQRHHHHHHHQHHHHRSSSGRSSLGSNRRYSSLGLQAPAVSPGRFSQGSSGSLPGTRLSTGGPTPTSTGPVAELAETPASNGTREDYFNRPRSSFAGGSTGASSGSSSDYTPNPPAQRSDGATATSEELRRRGSVDDRTMTLSGVRLFVANPDLSD</sequence>
<feature type="compositionally biased region" description="Basic and acidic residues" evidence="1">
    <location>
        <begin position="385"/>
        <end position="397"/>
    </location>
</feature>
<keyword evidence="3" id="KW-1185">Reference proteome</keyword>
<feature type="compositionally biased region" description="Basic residues" evidence="1">
    <location>
        <begin position="12"/>
        <end position="24"/>
    </location>
</feature>
<name>A0A165AFD9_XYLHT</name>